<keyword evidence="4" id="KW-1185">Reference proteome</keyword>
<comment type="caution">
    <text evidence="3">The sequence shown here is derived from an EMBL/GenBank/DDBJ whole genome shotgun (WGS) entry which is preliminary data.</text>
</comment>
<dbReference type="GO" id="GO:0016746">
    <property type="term" value="F:acyltransferase activity"/>
    <property type="evidence" value="ECO:0007669"/>
    <property type="project" value="UniProtKB-KW"/>
</dbReference>
<keyword evidence="1" id="KW-0812">Transmembrane</keyword>
<sequence>MTTPRAPIPRHYGLDWLRVAAFAILIVYHVGMVFVPWGFHAKSAHGAAWAVLPMLAVNAWRLSLLFVVSGYASRALLGRAASPGRFLRQRSLRLLVPLAFGIAVIVPPQPWVELVTQHGYAGGFLTFWTHDYFRFAPLGGIVLPAVNHLWFVLYLWLYTVVLVLLVMLVRWRGAQRAFDTIFGGPGLLVLPIAWLVCIHGWWFPMGYETQNPFDDAMAHCLYLPAFLFGFALAGSAPVIAACVRWRWPAAALALAGYGVILAIELGQSPIAPRWLYPVYGAAHAVQQWGAIVALLGFAERHWNRDSGLRPTLTEAVFPFYLVHQTILVVVAYWLIPAGLPGGVEFLLLVAATILGCFAFYRIGRRIAWLRPLIGLRPLPHPKPEVAP</sequence>
<dbReference type="EMBL" id="JBBBDM010000006">
    <property type="protein sequence ID" value="MEI5687924.1"/>
    <property type="molecule type" value="Genomic_DNA"/>
</dbReference>
<evidence type="ECO:0000313" key="3">
    <source>
        <dbReference type="EMBL" id="MEI5687924.1"/>
    </source>
</evidence>
<dbReference type="PANTHER" id="PTHR36927">
    <property type="entry name" value="BLR4337 PROTEIN"/>
    <property type="match status" value="1"/>
</dbReference>
<accession>A0ABU8H4P7</accession>
<dbReference type="InterPro" id="IPR050623">
    <property type="entry name" value="Glucan_succinyl_AcylTrfase"/>
</dbReference>
<organism evidence="3 4">
    <name type="scientific">Sphingomonas kyungheensis</name>
    <dbReference type="NCBI Taxonomy" id="1069987"/>
    <lineage>
        <taxon>Bacteria</taxon>
        <taxon>Pseudomonadati</taxon>
        <taxon>Pseudomonadota</taxon>
        <taxon>Alphaproteobacteria</taxon>
        <taxon>Sphingomonadales</taxon>
        <taxon>Sphingomonadaceae</taxon>
        <taxon>Sphingomonas</taxon>
    </lineage>
</organism>
<dbReference type="PANTHER" id="PTHR36927:SF3">
    <property type="entry name" value="GLUCANS BIOSYNTHESIS PROTEIN C"/>
    <property type="match status" value="1"/>
</dbReference>
<evidence type="ECO:0000256" key="1">
    <source>
        <dbReference type="SAM" id="Phobius"/>
    </source>
</evidence>
<feature type="transmembrane region" description="Helical" evidence="1">
    <location>
        <begin position="47"/>
        <end position="71"/>
    </location>
</feature>
<evidence type="ECO:0000313" key="4">
    <source>
        <dbReference type="Proteomes" id="UP001367771"/>
    </source>
</evidence>
<feature type="transmembrane region" description="Helical" evidence="1">
    <location>
        <begin position="276"/>
        <end position="297"/>
    </location>
</feature>
<feature type="transmembrane region" description="Helical" evidence="1">
    <location>
        <begin position="341"/>
        <end position="360"/>
    </location>
</feature>
<name>A0ABU8H4P7_9SPHN</name>
<feature type="domain" description="Acyltransferase 3" evidence="2">
    <location>
        <begin position="12"/>
        <end position="361"/>
    </location>
</feature>
<keyword evidence="1" id="KW-1133">Transmembrane helix</keyword>
<keyword evidence="3" id="KW-0808">Transferase</keyword>
<dbReference type="InterPro" id="IPR002656">
    <property type="entry name" value="Acyl_transf_3_dom"/>
</dbReference>
<feature type="transmembrane region" description="Helical" evidence="1">
    <location>
        <begin position="12"/>
        <end position="35"/>
    </location>
</feature>
<dbReference type="RefSeq" id="WP_336545525.1">
    <property type="nucleotide sequence ID" value="NZ_JBBBDM010000006.1"/>
</dbReference>
<feature type="transmembrane region" description="Helical" evidence="1">
    <location>
        <begin position="92"/>
        <end position="111"/>
    </location>
</feature>
<feature type="transmembrane region" description="Helical" evidence="1">
    <location>
        <begin position="222"/>
        <end position="243"/>
    </location>
</feature>
<evidence type="ECO:0000259" key="2">
    <source>
        <dbReference type="Pfam" id="PF01757"/>
    </source>
</evidence>
<keyword evidence="3" id="KW-0012">Acyltransferase</keyword>
<feature type="transmembrane region" description="Helical" evidence="1">
    <location>
        <begin position="181"/>
        <end position="202"/>
    </location>
</feature>
<feature type="transmembrane region" description="Helical" evidence="1">
    <location>
        <begin position="250"/>
        <end position="270"/>
    </location>
</feature>
<dbReference type="Proteomes" id="UP001367771">
    <property type="component" value="Unassembled WGS sequence"/>
</dbReference>
<keyword evidence="1" id="KW-0472">Membrane</keyword>
<protein>
    <submittedName>
        <fullName evidence="3">Acyltransferase family protein</fullName>
    </submittedName>
</protein>
<proteinExistence type="predicted"/>
<reference evidence="3 4" key="1">
    <citation type="journal article" date="2013" name="Int. J. Syst. Evol. Microbiol.">
        <title>Sphingomonas kyungheensis sp. nov., a bacterium with ginsenoside-converting activity isolated from soil of a ginseng field.</title>
        <authorList>
            <person name="Son H.M."/>
            <person name="Yang J.E."/>
            <person name="Park Y."/>
            <person name="Han C.K."/>
            <person name="Kim S.G."/>
            <person name="Kook M."/>
            <person name="Yi T.H."/>
        </authorList>
    </citation>
    <scope>NUCLEOTIDE SEQUENCE [LARGE SCALE GENOMIC DNA]</scope>
    <source>
        <strain evidence="3 4">LMG 26582</strain>
    </source>
</reference>
<gene>
    <name evidence="3" type="ORF">V8201_12610</name>
</gene>
<feature type="transmembrane region" description="Helical" evidence="1">
    <location>
        <begin position="148"/>
        <end position="169"/>
    </location>
</feature>
<dbReference type="Pfam" id="PF01757">
    <property type="entry name" value="Acyl_transf_3"/>
    <property type="match status" value="1"/>
</dbReference>
<feature type="transmembrane region" description="Helical" evidence="1">
    <location>
        <begin position="317"/>
        <end position="335"/>
    </location>
</feature>